<accession>A0ABW9I902</accession>
<comment type="caution">
    <text evidence="1">The sequence shown here is derived from an EMBL/GenBank/DDBJ whole genome shotgun (WGS) entry which is preliminary data.</text>
</comment>
<keyword evidence="2" id="KW-1185">Reference proteome</keyword>
<protein>
    <submittedName>
        <fullName evidence="1">Uncharacterized protein</fullName>
    </submittedName>
</protein>
<evidence type="ECO:0000313" key="2">
    <source>
        <dbReference type="Proteomes" id="UP001631957"/>
    </source>
</evidence>
<name>A0ABW9I902_9ACTN</name>
<gene>
    <name evidence="1" type="ORF">ACKI18_45555</name>
</gene>
<dbReference type="RefSeq" id="WP_409111016.1">
    <property type="nucleotide sequence ID" value="NZ_JBJVNI010000045.1"/>
</dbReference>
<organism evidence="1 2">
    <name type="scientific">Streptomyces niveiscabiei</name>
    <dbReference type="NCBI Taxonomy" id="164115"/>
    <lineage>
        <taxon>Bacteria</taxon>
        <taxon>Bacillati</taxon>
        <taxon>Actinomycetota</taxon>
        <taxon>Actinomycetes</taxon>
        <taxon>Kitasatosporales</taxon>
        <taxon>Streptomycetaceae</taxon>
        <taxon>Streptomyces</taxon>
    </lineage>
</organism>
<dbReference type="EMBL" id="JBJVNI010000045">
    <property type="protein sequence ID" value="MFM9615934.1"/>
    <property type="molecule type" value="Genomic_DNA"/>
</dbReference>
<sequence>MSTSTISTNDLANLQAGDMVVVKSSLDENAGESICTTTVLDRRNVPAIPGWGGREEKTLVRLGSGFWHDLATGLQDDSGATRIERCA</sequence>
<reference evidence="1 2" key="1">
    <citation type="submission" date="2024-12" db="EMBL/GenBank/DDBJ databases">
        <title>Forecasting of Potato common scab and diversities of Pathogenic streptomyces spp. in china.</title>
        <authorList>
            <person name="Handique U."/>
            <person name="Wu J."/>
        </authorList>
    </citation>
    <scope>NUCLEOTIDE SEQUENCE [LARGE SCALE GENOMIC DNA]</scope>
    <source>
        <strain evidence="1 2">ZRIMU1530</strain>
    </source>
</reference>
<dbReference type="Proteomes" id="UP001631957">
    <property type="component" value="Unassembled WGS sequence"/>
</dbReference>
<proteinExistence type="predicted"/>
<evidence type="ECO:0000313" key="1">
    <source>
        <dbReference type="EMBL" id="MFM9615934.1"/>
    </source>
</evidence>